<feature type="region of interest" description="Disordered" evidence="5">
    <location>
        <begin position="573"/>
        <end position="597"/>
    </location>
</feature>
<dbReference type="GO" id="GO:0009279">
    <property type="term" value="C:cell outer membrane"/>
    <property type="evidence" value="ECO:0007669"/>
    <property type="project" value="UniProtKB-SubCell"/>
</dbReference>
<dbReference type="RefSeq" id="WP_124398794.1">
    <property type="nucleotide sequence ID" value="NZ_BHZE01000040.1"/>
</dbReference>
<protein>
    <recommendedName>
        <fullName evidence="6">OmpA-like domain-containing protein</fullName>
    </recommendedName>
</protein>
<keyword evidence="3" id="KW-0998">Cell outer membrane</keyword>
<dbReference type="InterPro" id="IPR006690">
    <property type="entry name" value="OMPA-like_CS"/>
</dbReference>
<evidence type="ECO:0000256" key="3">
    <source>
        <dbReference type="ARBA" id="ARBA00023237"/>
    </source>
</evidence>
<dbReference type="InterPro" id="IPR006665">
    <property type="entry name" value="OmpA-like"/>
</dbReference>
<dbReference type="PROSITE" id="PS51123">
    <property type="entry name" value="OMPA_2"/>
    <property type="match status" value="1"/>
</dbReference>
<evidence type="ECO:0000256" key="4">
    <source>
        <dbReference type="PROSITE-ProRule" id="PRU00473"/>
    </source>
</evidence>
<dbReference type="PROSITE" id="PS01068">
    <property type="entry name" value="OMPA_1"/>
    <property type="match status" value="1"/>
</dbReference>
<name>A0A401XP02_9FLAO</name>
<gene>
    <name evidence="7" type="ORF">JCM31826_22210</name>
</gene>
<dbReference type="Gene3D" id="1.25.40.10">
    <property type="entry name" value="Tetratricopeptide repeat domain"/>
    <property type="match status" value="1"/>
</dbReference>
<dbReference type="InterPro" id="IPR050330">
    <property type="entry name" value="Bact_OuterMem_StrucFunc"/>
</dbReference>
<dbReference type="Pfam" id="PF00691">
    <property type="entry name" value="OmpA"/>
    <property type="match status" value="1"/>
</dbReference>
<evidence type="ECO:0000256" key="2">
    <source>
        <dbReference type="ARBA" id="ARBA00023136"/>
    </source>
</evidence>
<dbReference type="EMBL" id="BHZE01000040">
    <property type="protein sequence ID" value="GCD78739.1"/>
    <property type="molecule type" value="Genomic_DNA"/>
</dbReference>
<dbReference type="Gene3D" id="2.120.10.30">
    <property type="entry name" value="TolB, C-terminal domain"/>
    <property type="match status" value="1"/>
</dbReference>
<evidence type="ECO:0000259" key="6">
    <source>
        <dbReference type="PROSITE" id="PS51123"/>
    </source>
</evidence>
<dbReference type="Pfam" id="PF07676">
    <property type="entry name" value="PD40"/>
    <property type="match status" value="5"/>
</dbReference>
<evidence type="ECO:0000256" key="1">
    <source>
        <dbReference type="ARBA" id="ARBA00004442"/>
    </source>
</evidence>
<dbReference type="SUPFAM" id="SSF103088">
    <property type="entry name" value="OmpA-like"/>
    <property type="match status" value="1"/>
</dbReference>
<dbReference type="CDD" id="cd07185">
    <property type="entry name" value="OmpA_C-like"/>
    <property type="match status" value="1"/>
</dbReference>
<dbReference type="PANTHER" id="PTHR30329">
    <property type="entry name" value="STATOR ELEMENT OF FLAGELLAR MOTOR COMPLEX"/>
    <property type="match status" value="1"/>
</dbReference>
<accession>A0A401XP02</accession>
<dbReference type="AlphaFoldDB" id="A0A401XP02"/>
<evidence type="ECO:0000256" key="5">
    <source>
        <dbReference type="SAM" id="MobiDB-lite"/>
    </source>
</evidence>
<dbReference type="Gene3D" id="3.30.1330.60">
    <property type="entry name" value="OmpA-like domain"/>
    <property type="match status" value="1"/>
</dbReference>
<proteinExistence type="predicted"/>
<evidence type="ECO:0000313" key="7">
    <source>
        <dbReference type="EMBL" id="GCD78739.1"/>
    </source>
</evidence>
<sequence>MYQQAREKLANRDIPGALKQLDELNRKYPDFTDAWILKGDFHAREKNTDLALEAYIGALKAGAGAFLHLSVAELYFNKYQYDLAKKHLDVYQAYPKASPQGLQKANKIRRNIEFATVAIKDSVRFAPENLGPSVNDRHHQYFPALSADGKLLVFTEREVNTEKKDEDFYFTELLKGGGFSPKRKLPGYINTPLNEGAQSVSADGRIIIFTGCHRPEGYGSCDLYASYLMPDGSWSPPQNLGPAINTSAWESQPSLSPDGRTLFFVRGKTGRDESTDIYYSTLDENRRWTEAQPLPGAVNTSGREATPFIYFDNQTLFFASDEHPGFGDMDFFYSKRNADGTWSQPINLGYPVNTSSEEFSLIISPDGRTAYFSSDSRADGFGGFDLYKFSLDERIRQTPVAFVNGVAIDAKDGKRIANGSIRLFDLSNGKEIWTGESRKDGLFFWVLPGNREYAMYVEKEGYLFHSENFVVKEEPSDSALQIEVRLKPIETGSVIVLQNLFFDTDSYQIQPKSEAELSKILQFLKQNPNVRVEISGHTDSRGSASYNRILSQNRAKTVVDFLVKNGINPSRLTAKGYGDTQPVASNDTEEGRQQNRRTELKIIAIQ</sequence>
<dbReference type="InterPro" id="IPR011659">
    <property type="entry name" value="WD40"/>
</dbReference>
<comment type="caution">
    <text evidence="7">The sequence shown here is derived from an EMBL/GenBank/DDBJ whole genome shotgun (WGS) entry which is preliminary data.</text>
</comment>
<dbReference type="SUPFAM" id="SSF48452">
    <property type="entry name" value="TPR-like"/>
    <property type="match status" value="1"/>
</dbReference>
<keyword evidence="8" id="KW-1185">Reference proteome</keyword>
<reference evidence="7 8" key="1">
    <citation type="submission" date="2018-11" db="EMBL/GenBank/DDBJ databases">
        <title>Schleiferia aggregans sp. nov., a moderately thermophilic heterotrophic bacterium isolated from microbial mats at a terrestrial hot spring.</title>
        <authorList>
            <person name="Iino T."/>
            <person name="Ohkuma M."/>
            <person name="Haruta S."/>
        </authorList>
    </citation>
    <scope>NUCLEOTIDE SEQUENCE [LARGE SCALE GENOMIC DNA]</scope>
    <source>
        <strain evidence="7 8">LA</strain>
    </source>
</reference>
<dbReference type="OrthoDB" id="9809364at2"/>
<comment type="subcellular location">
    <subcellularLocation>
        <location evidence="1">Cell outer membrane</location>
    </subcellularLocation>
</comment>
<dbReference type="InterPro" id="IPR006664">
    <property type="entry name" value="OMP_bac"/>
</dbReference>
<dbReference type="InterPro" id="IPR011990">
    <property type="entry name" value="TPR-like_helical_dom_sf"/>
</dbReference>
<dbReference type="SUPFAM" id="SSF82171">
    <property type="entry name" value="DPP6 N-terminal domain-like"/>
    <property type="match status" value="1"/>
</dbReference>
<feature type="domain" description="OmpA-like" evidence="6">
    <location>
        <begin position="490"/>
        <end position="606"/>
    </location>
</feature>
<dbReference type="PRINTS" id="PR01021">
    <property type="entry name" value="OMPADOMAIN"/>
</dbReference>
<dbReference type="InterPro" id="IPR011042">
    <property type="entry name" value="6-blade_b-propeller_TolB-like"/>
</dbReference>
<evidence type="ECO:0000313" key="8">
    <source>
        <dbReference type="Proteomes" id="UP000286715"/>
    </source>
</evidence>
<keyword evidence="2 4" id="KW-0472">Membrane</keyword>
<dbReference type="Proteomes" id="UP000286715">
    <property type="component" value="Unassembled WGS sequence"/>
</dbReference>
<dbReference type="PANTHER" id="PTHR30329:SF21">
    <property type="entry name" value="LIPOPROTEIN YIAD-RELATED"/>
    <property type="match status" value="1"/>
</dbReference>
<organism evidence="7 8">
    <name type="scientific">Thermaurantimonas aggregans</name>
    <dbReference type="NCBI Taxonomy" id="2173829"/>
    <lineage>
        <taxon>Bacteria</taxon>
        <taxon>Pseudomonadati</taxon>
        <taxon>Bacteroidota</taxon>
        <taxon>Flavobacteriia</taxon>
        <taxon>Flavobacteriales</taxon>
        <taxon>Schleiferiaceae</taxon>
        <taxon>Thermaurantimonas</taxon>
    </lineage>
</organism>
<dbReference type="InterPro" id="IPR036737">
    <property type="entry name" value="OmpA-like_sf"/>
</dbReference>